<dbReference type="PANTHER" id="PTHR30050">
    <property type="entry name" value="CHROMOSOMAL REPLICATION INITIATOR PROTEIN DNAA"/>
    <property type="match status" value="1"/>
</dbReference>
<organism evidence="3 4">
    <name type="scientific">Thiorhodovibrio frisius</name>
    <dbReference type="NCBI Taxonomy" id="631362"/>
    <lineage>
        <taxon>Bacteria</taxon>
        <taxon>Pseudomonadati</taxon>
        <taxon>Pseudomonadota</taxon>
        <taxon>Gammaproteobacteria</taxon>
        <taxon>Chromatiales</taxon>
        <taxon>Chromatiaceae</taxon>
        <taxon>Thiorhodovibrio</taxon>
    </lineage>
</organism>
<dbReference type="InterPro" id="IPR017788">
    <property type="entry name" value="Hda"/>
</dbReference>
<dbReference type="Pfam" id="PF22688">
    <property type="entry name" value="Hda_lid"/>
    <property type="match status" value="1"/>
</dbReference>
<dbReference type="InterPro" id="IPR013317">
    <property type="entry name" value="DnaA_dom"/>
</dbReference>
<reference evidence="4" key="1">
    <citation type="submission" date="2011-06" db="EMBL/GenBank/DDBJ databases">
        <authorList>
            <consortium name="US DOE Joint Genome Institute (JGI-PGF)"/>
            <person name="Lucas S."/>
            <person name="Han J."/>
            <person name="Lapidus A."/>
            <person name="Cheng J.-F."/>
            <person name="Goodwin L."/>
            <person name="Pitluck S."/>
            <person name="Peters L."/>
            <person name="Land M.L."/>
            <person name="Hauser L."/>
            <person name="Vogl K."/>
            <person name="Liu Z."/>
            <person name="Overmann J."/>
            <person name="Frigaard N.-U."/>
            <person name="Bryant D.A."/>
            <person name="Woyke T.J."/>
        </authorList>
    </citation>
    <scope>NUCLEOTIDE SEQUENCE [LARGE SCALE GENOMIC DNA]</scope>
    <source>
        <strain evidence="4">970</strain>
    </source>
</reference>
<dbReference type="GO" id="GO:0032297">
    <property type="term" value="P:negative regulation of DNA-templated DNA replication initiation"/>
    <property type="evidence" value="ECO:0007669"/>
    <property type="project" value="InterPro"/>
</dbReference>
<feature type="domain" description="Hda lid" evidence="2">
    <location>
        <begin position="166"/>
        <end position="224"/>
    </location>
</feature>
<accession>H8Z173</accession>
<protein>
    <submittedName>
        <fullName evidence="3">DnaA regulatory inactivator Hda</fullName>
    </submittedName>
</protein>
<dbReference type="EMBL" id="JH603169">
    <property type="protein sequence ID" value="EIC21388.1"/>
    <property type="molecule type" value="Genomic_DNA"/>
</dbReference>
<feature type="domain" description="Chromosomal replication initiator protein DnaA ATPAse" evidence="1">
    <location>
        <begin position="14"/>
        <end position="151"/>
    </location>
</feature>
<dbReference type="SUPFAM" id="SSF52540">
    <property type="entry name" value="P-loop containing nucleoside triphosphate hydrolases"/>
    <property type="match status" value="1"/>
</dbReference>
<dbReference type="CDD" id="cd00009">
    <property type="entry name" value="AAA"/>
    <property type="match status" value="1"/>
</dbReference>
<dbReference type="NCBIfam" id="TIGR03420">
    <property type="entry name" value="DnaA_homol_Hda"/>
    <property type="match status" value="1"/>
</dbReference>
<evidence type="ECO:0000313" key="3">
    <source>
        <dbReference type="EMBL" id="EIC21388.1"/>
    </source>
</evidence>
<dbReference type="InterPro" id="IPR027417">
    <property type="entry name" value="P-loop_NTPase"/>
</dbReference>
<dbReference type="PANTHER" id="PTHR30050:SF5">
    <property type="entry name" value="DNAA REGULATORY INACTIVATOR HDA"/>
    <property type="match status" value="1"/>
</dbReference>
<dbReference type="Pfam" id="PF00308">
    <property type="entry name" value="Bac_DnaA"/>
    <property type="match status" value="1"/>
</dbReference>
<evidence type="ECO:0000259" key="1">
    <source>
        <dbReference type="Pfam" id="PF00308"/>
    </source>
</evidence>
<dbReference type="HOGENOM" id="CLU_072265_1_1_6"/>
<dbReference type="InterPro" id="IPR055199">
    <property type="entry name" value="Hda_lid"/>
</dbReference>
<dbReference type="STRING" id="631362.Thi970DRAFT_01595"/>
<evidence type="ECO:0000259" key="2">
    <source>
        <dbReference type="Pfam" id="PF22688"/>
    </source>
</evidence>
<reference evidence="3 4" key="2">
    <citation type="submission" date="2011-11" db="EMBL/GenBank/DDBJ databases">
        <authorList>
            <consortium name="US DOE Joint Genome Institute"/>
            <person name="Lucas S."/>
            <person name="Han J."/>
            <person name="Lapidus A."/>
            <person name="Cheng J.-F."/>
            <person name="Goodwin L."/>
            <person name="Pitluck S."/>
            <person name="Peters L."/>
            <person name="Ovchinnikova G."/>
            <person name="Zhang X."/>
            <person name="Detter J.C."/>
            <person name="Han C."/>
            <person name="Tapia R."/>
            <person name="Land M."/>
            <person name="Hauser L."/>
            <person name="Kyrpides N."/>
            <person name="Ivanova N."/>
            <person name="Pagani I."/>
            <person name="Vogl K."/>
            <person name="Liu Z."/>
            <person name="Overmann J."/>
            <person name="Frigaard N.-U."/>
            <person name="Bryant D."/>
            <person name="Woyke T."/>
        </authorList>
    </citation>
    <scope>NUCLEOTIDE SEQUENCE [LARGE SCALE GENOMIC DNA]</scope>
    <source>
        <strain evidence="3 4">970</strain>
    </source>
</reference>
<dbReference type="RefSeq" id="WP_009147973.1">
    <property type="nucleotide sequence ID" value="NZ_CP121471.1"/>
</dbReference>
<dbReference type="eggNOG" id="COG0593">
    <property type="taxonomic scope" value="Bacteria"/>
</dbReference>
<keyword evidence="4" id="KW-1185">Reference proteome</keyword>
<dbReference type="Gene3D" id="1.10.8.60">
    <property type="match status" value="1"/>
</dbReference>
<dbReference type="Proteomes" id="UP000002964">
    <property type="component" value="Unassembled WGS sequence"/>
</dbReference>
<dbReference type="OrthoDB" id="9784878at2"/>
<dbReference type="GO" id="GO:0006270">
    <property type="term" value="P:DNA replication initiation"/>
    <property type="evidence" value="ECO:0007669"/>
    <property type="project" value="TreeGrafter"/>
</dbReference>
<evidence type="ECO:0000313" key="4">
    <source>
        <dbReference type="Proteomes" id="UP000002964"/>
    </source>
</evidence>
<proteinExistence type="predicted"/>
<dbReference type="AlphaFoldDB" id="H8Z173"/>
<dbReference type="Gene3D" id="3.40.50.300">
    <property type="entry name" value="P-loop containing nucleotide triphosphate hydrolases"/>
    <property type="match status" value="1"/>
</dbReference>
<gene>
    <name evidence="3" type="ORF">Thi970DRAFT_01595</name>
</gene>
<name>H8Z173_9GAMM</name>
<sequence length="232" mass="25066">MQQLGLALRLPQVQAFANFIPGRNAEVLAALRDWAGGQGAPYLSLHGEPGCGKTHLLRAACAEVERQERPLVYLSLAQLDLMPDVCEGLEALNAVVLDDLQAIAGNALWEQALFALFNRLREQGARLLVAATRPPAALSIELPDLQSRLCSGPSFLLQPLDDDGLDQLLSQGACERGFTLDAAARRYLLCRCTRAPAALLRLLDEIDAASLAQSRVPTVPFLSAWLASQDIC</sequence>